<reference evidence="10" key="1">
    <citation type="journal article" date="2019" name="Int. J. Syst. Evol. Microbiol.">
        <title>The Global Catalogue of Microorganisms (GCM) 10K type strain sequencing project: providing services to taxonomists for standard genome sequencing and annotation.</title>
        <authorList>
            <consortium name="The Broad Institute Genomics Platform"/>
            <consortium name="The Broad Institute Genome Sequencing Center for Infectious Disease"/>
            <person name="Wu L."/>
            <person name="Ma J."/>
        </authorList>
    </citation>
    <scope>NUCLEOTIDE SEQUENCE [LARGE SCALE GENOMIC DNA]</scope>
    <source>
        <strain evidence="10">CGMCC 1.13718</strain>
    </source>
</reference>
<dbReference type="Pfam" id="PF01028">
    <property type="entry name" value="Topoisom_I"/>
    <property type="match status" value="1"/>
</dbReference>
<dbReference type="Gene3D" id="3.90.15.10">
    <property type="entry name" value="Topoisomerase I, Chain A, domain 3"/>
    <property type="match status" value="1"/>
</dbReference>
<organism evidence="9 10">
    <name type="scientific">Pseudofrancisella aestuarii</name>
    <dbReference type="NCBI Taxonomy" id="2670347"/>
    <lineage>
        <taxon>Bacteria</taxon>
        <taxon>Pseudomonadati</taxon>
        <taxon>Pseudomonadota</taxon>
        <taxon>Gammaproteobacteria</taxon>
        <taxon>Thiotrichales</taxon>
        <taxon>Francisellaceae</taxon>
        <taxon>Pseudofrancisella</taxon>
    </lineage>
</organism>
<keyword evidence="10" id="KW-1185">Reference proteome</keyword>
<dbReference type="InterPro" id="IPR013500">
    <property type="entry name" value="TopoI_cat_euk"/>
</dbReference>
<keyword evidence="6" id="KW-0413">Isomerase</keyword>
<dbReference type="EMBL" id="JBHSJH010000001">
    <property type="protein sequence ID" value="MFC4891776.1"/>
    <property type="molecule type" value="Genomic_DNA"/>
</dbReference>
<dbReference type="InterPro" id="IPR011010">
    <property type="entry name" value="DNA_brk_join_enz"/>
</dbReference>
<dbReference type="SUPFAM" id="SSF56349">
    <property type="entry name" value="DNA breaking-rejoining enzymes"/>
    <property type="match status" value="1"/>
</dbReference>
<evidence type="ECO:0000259" key="8">
    <source>
        <dbReference type="Pfam" id="PF21338"/>
    </source>
</evidence>
<evidence type="ECO:0000256" key="4">
    <source>
        <dbReference type="ARBA" id="ARBA00023029"/>
    </source>
</evidence>
<evidence type="ECO:0000256" key="5">
    <source>
        <dbReference type="ARBA" id="ARBA00023125"/>
    </source>
</evidence>
<dbReference type="InterPro" id="IPR049331">
    <property type="entry name" value="Top1B_N_bact"/>
</dbReference>
<name>A0ABV9TAD4_9GAMM</name>
<dbReference type="Proteomes" id="UP001595926">
    <property type="component" value="Unassembled WGS sequence"/>
</dbReference>
<comment type="similarity">
    <text evidence="2">Belongs to the type IB topoisomerase family.</text>
</comment>
<dbReference type="Pfam" id="PF21338">
    <property type="entry name" value="Top1B_N_bact"/>
    <property type="match status" value="1"/>
</dbReference>
<dbReference type="RefSeq" id="WP_119330492.1">
    <property type="nucleotide sequence ID" value="NZ_JBHSJH010000001.1"/>
</dbReference>
<dbReference type="InterPro" id="IPR035447">
    <property type="entry name" value="DNA_topo_I_N_sf"/>
</dbReference>
<accession>A0ABV9TAD4</accession>
<feature type="domain" description="DNA topoisomerase I catalytic core eukaryotic-type" evidence="7">
    <location>
        <begin position="99"/>
        <end position="305"/>
    </location>
</feature>
<comment type="caution">
    <text evidence="9">The sequence shown here is derived from an EMBL/GenBank/DDBJ whole genome shotgun (WGS) entry which is preliminary data.</text>
</comment>
<keyword evidence="5" id="KW-0238">DNA-binding</keyword>
<evidence type="ECO:0000259" key="7">
    <source>
        <dbReference type="Pfam" id="PF01028"/>
    </source>
</evidence>
<dbReference type="Gene3D" id="3.30.66.10">
    <property type="entry name" value="DNA topoisomerase I domain"/>
    <property type="match status" value="1"/>
</dbReference>
<dbReference type="PROSITE" id="PS52038">
    <property type="entry name" value="TOPO_IB_2"/>
    <property type="match status" value="1"/>
</dbReference>
<evidence type="ECO:0000256" key="1">
    <source>
        <dbReference type="ARBA" id="ARBA00000213"/>
    </source>
</evidence>
<gene>
    <name evidence="9" type="ORF">ACFPDQ_01765</name>
</gene>
<feature type="domain" description="DNA topoisomerase IB N-terminal" evidence="8">
    <location>
        <begin position="32"/>
        <end position="80"/>
    </location>
</feature>
<keyword evidence="4" id="KW-0799">Topoisomerase</keyword>
<protein>
    <recommendedName>
        <fullName evidence="3">DNA topoisomerase</fullName>
        <ecNumber evidence="3">5.6.2.1</ecNumber>
    </recommendedName>
</protein>
<dbReference type="PRINTS" id="PR00416">
    <property type="entry name" value="EUTPISMRASEI"/>
</dbReference>
<dbReference type="Gene3D" id="1.10.132.120">
    <property type="match status" value="1"/>
</dbReference>
<dbReference type="InterPro" id="IPR001631">
    <property type="entry name" value="TopoI"/>
</dbReference>
<evidence type="ECO:0000256" key="6">
    <source>
        <dbReference type="ARBA" id="ARBA00023235"/>
    </source>
</evidence>
<dbReference type="EC" id="5.6.2.1" evidence="3"/>
<evidence type="ECO:0000256" key="2">
    <source>
        <dbReference type="ARBA" id="ARBA00006645"/>
    </source>
</evidence>
<evidence type="ECO:0000313" key="9">
    <source>
        <dbReference type="EMBL" id="MFC4891776.1"/>
    </source>
</evidence>
<comment type="catalytic activity">
    <reaction evidence="1">
        <text>ATP-independent breakage of single-stranded DNA, followed by passage and rejoining.</text>
        <dbReference type="EC" id="5.6.2.1"/>
    </reaction>
</comment>
<dbReference type="SUPFAM" id="SSF55869">
    <property type="entry name" value="DNA topoisomerase I domain"/>
    <property type="match status" value="1"/>
</dbReference>
<sequence length="342" mass="40348">MSRYNKRIAKKANLEYIEKFKSGYKRVRKGSGFAFYCEKKKLITSDSIKNKIKDLTIPPAWENVWVCKKSNGHIQATGYDEQGRKQYIYHPKWVALQHALKYEHLLLFSQVLPRIRSRVDYDLKRKRLCKKKVIAASIRLLDKSHIRVGNIQYQIKNKSRGLTTLSKKNVDIDDISIYLHFKGKSKVDHKIRFTDARLAEVLQECQGLEGQFLFSYYSNTNVLTNITSTNINRYLRRVARSYISAKDYRTWWANVSFIDYIRQNEKENEGKLLKQAIEYAAKELGNTPNICKESYLHPSILEAYEQGLLPEWIREEEKKYVKTSNYMYKSEQLFTQILIRLG</sequence>
<dbReference type="InterPro" id="IPR014711">
    <property type="entry name" value="TopoI_cat_a-hlx-sub_euk"/>
</dbReference>
<evidence type="ECO:0000256" key="3">
    <source>
        <dbReference type="ARBA" id="ARBA00012891"/>
    </source>
</evidence>
<proteinExistence type="inferred from homology"/>
<evidence type="ECO:0000313" key="10">
    <source>
        <dbReference type="Proteomes" id="UP001595926"/>
    </source>
</evidence>